<dbReference type="NCBIfam" id="TIGR01766">
    <property type="entry name" value="IS200/IS605 family accessory protein TnpB-like domain"/>
    <property type="match status" value="1"/>
</dbReference>
<evidence type="ECO:0000256" key="2">
    <source>
        <dbReference type="SAM" id="MobiDB-lite"/>
    </source>
</evidence>
<proteinExistence type="predicted"/>
<dbReference type="InterPro" id="IPR010095">
    <property type="entry name" value="Cas12f1-like_TNB"/>
</dbReference>
<organism evidence="4 6">
    <name type="scientific">Halonotius pteroides</name>
    <dbReference type="NCBI Taxonomy" id="268735"/>
    <lineage>
        <taxon>Archaea</taxon>
        <taxon>Methanobacteriati</taxon>
        <taxon>Methanobacteriota</taxon>
        <taxon>Stenosarchaea group</taxon>
        <taxon>Halobacteria</taxon>
        <taxon>Halobacteriales</taxon>
        <taxon>Haloferacaceae</taxon>
        <taxon>Halonotius</taxon>
    </lineage>
</organism>
<dbReference type="GO" id="GO:0003677">
    <property type="term" value="F:DNA binding"/>
    <property type="evidence" value="ECO:0007669"/>
    <property type="project" value="UniProtKB-KW"/>
</dbReference>
<accession>A0A3A6QK21</accession>
<dbReference type="OrthoDB" id="168528at2157"/>
<keyword evidence="6" id="KW-1185">Reference proteome</keyword>
<dbReference type="AlphaFoldDB" id="A0A3A6QK21"/>
<gene>
    <name evidence="4" type="ORF">DP106_14475</name>
    <name evidence="5" type="ORF">DP106_14505</name>
</gene>
<evidence type="ECO:0000313" key="5">
    <source>
        <dbReference type="EMBL" id="RJX47629.1"/>
    </source>
</evidence>
<reference evidence="4 6" key="1">
    <citation type="submission" date="2018-06" db="EMBL/GenBank/DDBJ databases">
        <title>Halonotius sp. F13-13 a new haloarchaeeon isolated from a solar saltern from Isla Cristina, Huelva, Spain.</title>
        <authorList>
            <person name="Duran-Viseras A."/>
            <person name="Sanchez-Porro C."/>
            <person name="Ventosa A."/>
        </authorList>
    </citation>
    <scope>NUCLEOTIDE SEQUENCE [LARGE SCALE GENOMIC DNA]</scope>
    <source>
        <strain evidence="4 6">CECT 7525</strain>
    </source>
</reference>
<evidence type="ECO:0000256" key="1">
    <source>
        <dbReference type="ARBA" id="ARBA00023125"/>
    </source>
</evidence>
<name>A0A3A6QK21_9EURY</name>
<feature type="domain" description="Cas12f1-like TNB" evidence="3">
    <location>
        <begin position="334"/>
        <end position="399"/>
    </location>
</feature>
<sequence>MPTGSSADQETLEAFRAGTTTTDITRTIRLRLRGSQWKHDRIRQAINDWQRVARYTADILPSFPSYRWSNRDTQLRRVVTEEFEDDINIYAHDRDAAVAKAREAFTSWNERGQPGDRPQGQFGDADYFRVSTSSSSKNRRQIVENDQGYGLEISLINDRSLDPSSMWFHVSVGEYQREWLEKVTAGDADLGVVELRYDDTDQLWAHVSVSEPVEVYEPGDVETVVGVDFGERVLWAAAVVDSDGVEAVEMESGREFRHYREQLDRRREQLSKQGDLKGVRETRGDRERYTEQETHTATRRIVDLAADHAPCKIRFEDLSDYRETAEDAIHDWPHGMLTEQLAYKATEAGLPVEAIDPAQTSITCRQCGETNPAFRDGDDFECWECGYEVHADVNAAINIAQWD</sequence>
<feature type="region of interest" description="Disordered" evidence="2">
    <location>
        <begin position="268"/>
        <end position="294"/>
    </location>
</feature>
<dbReference type="RefSeq" id="WP_120086470.1">
    <property type="nucleotide sequence ID" value="NZ_QMDW01000039.1"/>
</dbReference>
<evidence type="ECO:0000313" key="6">
    <source>
        <dbReference type="Proteomes" id="UP000281564"/>
    </source>
</evidence>
<evidence type="ECO:0000259" key="3">
    <source>
        <dbReference type="Pfam" id="PF07282"/>
    </source>
</evidence>
<dbReference type="Proteomes" id="UP000281564">
    <property type="component" value="Unassembled WGS sequence"/>
</dbReference>
<dbReference type="NCBIfam" id="NF040570">
    <property type="entry name" value="guided_TnpB"/>
    <property type="match status" value="1"/>
</dbReference>
<dbReference type="EMBL" id="QMDW01000039">
    <property type="protein sequence ID" value="RJX47629.1"/>
    <property type="molecule type" value="Genomic_DNA"/>
</dbReference>
<evidence type="ECO:0000313" key="4">
    <source>
        <dbReference type="EMBL" id="RJX47624.1"/>
    </source>
</evidence>
<keyword evidence="1" id="KW-0238">DNA-binding</keyword>
<protein>
    <recommendedName>
        <fullName evidence="3">Cas12f1-like TNB domain-containing protein</fullName>
    </recommendedName>
</protein>
<comment type="caution">
    <text evidence="4">The sequence shown here is derived from an EMBL/GenBank/DDBJ whole genome shotgun (WGS) entry which is preliminary data.</text>
</comment>
<dbReference type="Pfam" id="PF07282">
    <property type="entry name" value="Cas12f1-like_TNB"/>
    <property type="match status" value="1"/>
</dbReference>
<dbReference type="EMBL" id="QMDW01000039">
    <property type="protein sequence ID" value="RJX47624.1"/>
    <property type="molecule type" value="Genomic_DNA"/>
</dbReference>